<evidence type="ECO:0000313" key="3">
    <source>
        <dbReference type="Proteomes" id="UP000325579"/>
    </source>
</evidence>
<dbReference type="AlphaFoldDB" id="A0A5N7DQU8"/>
<keyword evidence="1" id="KW-1133">Transmembrane helix</keyword>
<evidence type="ECO:0000313" key="2">
    <source>
        <dbReference type="EMBL" id="KAE8408423.1"/>
    </source>
</evidence>
<organism evidence="2 3">
    <name type="scientific">Aspergillus pseudonomiae</name>
    <dbReference type="NCBI Taxonomy" id="1506151"/>
    <lineage>
        <taxon>Eukaryota</taxon>
        <taxon>Fungi</taxon>
        <taxon>Dikarya</taxon>
        <taxon>Ascomycota</taxon>
        <taxon>Pezizomycotina</taxon>
        <taxon>Eurotiomycetes</taxon>
        <taxon>Eurotiomycetidae</taxon>
        <taxon>Eurotiales</taxon>
        <taxon>Aspergillaceae</taxon>
        <taxon>Aspergillus</taxon>
        <taxon>Aspergillus subgen. Circumdati</taxon>
    </lineage>
</organism>
<reference evidence="2 3" key="1">
    <citation type="submission" date="2019-04" db="EMBL/GenBank/DDBJ databases">
        <authorList>
            <consortium name="DOE Joint Genome Institute"/>
            <person name="Mondo S."/>
            <person name="Kjaerbolling I."/>
            <person name="Vesth T."/>
            <person name="Frisvad J.C."/>
            <person name="Nybo J.L."/>
            <person name="Theobald S."/>
            <person name="Kildgaard S."/>
            <person name="Isbrandt T."/>
            <person name="Kuo A."/>
            <person name="Sato A."/>
            <person name="Lyhne E.K."/>
            <person name="Kogle M.E."/>
            <person name="Wiebenga A."/>
            <person name="Kun R.S."/>
            <person name="Lubbers R.J."/>
            <person name="Makela M.R."/>
            <person name="Barry K."/>
            <person name="Chovatia M."/>
            <person name="Clum A."/>
            <person name="Daum C."/>
            <person name="Haridas S."/>
            <person name="He G."/>
            <person name="LaButti K."/>
            <person name="Lipzen A."/>
            <person name="Riley R."/>
            <person name="Salamov A."/>
            <person name="Simmons B.A."/>
            <person name="Magnuson J.K."/>
            <person name="Henrissat B."/>
            <person name="Mortensen U.H."/>
            <person name="Larsen T.O."/>
            <person name="Devries R.P."/>
            <person name="Grigoriev I.V."/>
            <person name="Machida M."/>
            <person name="Baker S.E."/>
            <person name="Andersen M.R."/>
            <person name="Cantor M.N."/>
            <person name="Hua S.X."/>
        </authorList>
    </citation>
    <scope>NUCLEOTIDE SEQUENCE [LARGE SCALE GENOMIC DNA]</scope>
    <source>
        <strain evidence="2 3">CBS 119388</strain>
    </source>
</reference>
<dbReference type="EMBL" id="ML736743">
    <property type="protein sequence ID" value="KAE8408423.1"/>
    <property type="molecule type" value="Genomic_DNA"/>
</dbReference>
<dbReference type="RefSeq" id="XP_031945742.1">
    <property type="nucleotide sequence ID" value="XM_032079358.1"/>
</dbReference>
<dbReference type="GeneID" id="43664049"/>
<protein>
    <submittedName>
        <fullName evidence="2">Uncharacterized protein</fullName>
    </submittedName>
</protein>
<keyword evidence="1" id="KW-0812">Transmembrane</keyword>
<gene>
    <name evidence="2" type="ORF">BDV37DRAFT_172203</name>
</gene>
<keyword evidence="3" id="KW-1185">Reference proteome</keyword>
<dbReference type="Proteomes" id="UP000325579">
    <property type="component" value="Unassembled WGS sequence"/>
</dbReference>
<proteinExistence type="predicted"/>
<name>A0A5N7DQU8_9EURO</name>
<accession>A0A5N7DQU8</accession>
<feature type="transmembrane region" description="Helical" evidence="1">
    <location>
        <begin position="122"/>
        <end position="144"/>
    </location>
</feature>
<evidence type="ECO:0000256" key="1">
    <source>
        <dbReference type="SAM" id="Phobius"/>
    </source>
</evidence>
<keyword evidence="1" id="KW-0472">Membrane</keyword>
<sequence length="154" mass="17385">MSGNRLIASRSSLGCTGSGVWRRIEDRMLAANFRSVFPNTTTGNKTQESWPIMEPQRYTKLPSPARLHTASISPKDENYQMERDRHPEQCLVPFHSGALPYGDFFFSFPFLPIWVFSNQSPLVCNFFFSLLGAAFLPFLPFHAFSPGRCPSADS</sequence>